<dbReference type="AlphaFoldDB" id="A0A1Y1VQ33"/>
<dbReference type="GO" id="GO:0000329">
    <property type="term" value="C:fungal-type vacuole membrane"/>
    <property type="evidence" value="ECO:0007669"/>
    <property type="project" value="TreeGrafter"/>
</dbReference>
<feature type="transmembrane region" description="Helical" evidence="5">
    <location>
        <begin position="69"/>
        <end position="87"/>
    </location>
</feature>
<dbReference type="Proteomes" id="UP000193944">
    <property type="component" value="Unassembled WGS sequence"/>
</dbReference>
<comment type="caution">
    <text evidence="7">The sequence shown here is derived from an EMBL/GenBank/DDBJ whole genome shotgun (WGS) entry which is preliminary data.</text>
</comment>
<keyword evidence="2 5" id="KW-0812">Transmembrane</keyword>
<gene>
    <name evidence="7" type="ORF">BCR32DRAFT_287775</name>
</gene>
<dbReference type="InterPro" id="IPR051572">
    <property type="entry name" value="VTC_Complex_Subunit"/>
</dbReference>
<dbReference type="GO" id="GO:0033254">
    <property type="term" value="C:vacuolar transporter chaperone complex"/>
    <property type="evidence" value="ECO:0007669"/>
    <property type="project" value="TreeGrafter"/>
</dbReference>
<evidence type="ECO:0000313" key="8">
    <source>
        <dbReference type="Proteomes" id="UP000193944"/>
    </source>
</evidence>
<dbReference type="InterPro" id="IPR003807">
    <property type="entry name" value="DUF202"/>
</dbReference>
<dbReference type="OrthoDB" id="2243669at2759"/>
<dbReference type="EMBL" id="MCFG01000636">
    <property type="protein sequence ID" value="ORX63422.1"/>
    <property type="molecule type" value="Genomic_DNA"/>
</dbReference>
<dbReference type="Pfam" id="PF02656">
    <property type="entry name" value="DUF202"/>
    <property type="match status" value="1"/>
</dbReference>
<feature type="transmembrane region" description="Helical" evidence="5">
    <location>
        <begin position="108"/>
        <end position="129"/>
    </location>
</feature>
<proteinExistence type="predicted"/>
<evidence type="ECO:0000256" key="2">
    <source>
        <dbReference type="ARBA" id="ARBA00022692"/>
    </source>
</evidence>
<evidence type="ECO:0000256" key="4">
    <source>
        <dbReference type="ARBA" id="ARBA00023136"/>
    </source>
</evidence>
<accession>A0A1Y1VQ33</accession>
<evidence type="ECO:0000256" key="1">
    <source>
        <dbReference type="ARBA" id="ARBA00004127"/>
    </source>
</evidence>
<keyword evidence="3 5" id="KW-1133">Transmembrane helix</keyword>
<dbReference type="PANTHER" id="PTHR46140">
    <property type="entry name" value="VACUOLAR TRANSPORTER CHAPERONE 1-RELATED"/>
    <property type="match status" value="1"/>
</dbReference>
<name>A0A1Y1VQ33_9FUNG</name>
<reference evidence="7 8" key="2">
    <citation type="submission" date="2016-08" db="EMBL/GenBank/DDBJ databases">
        <title>Pervasive Adenine N6-methylation of Active Genes in Fungi.</title>
        <authorList>
            <consortium name="DOE Joint Genome Institute"/>
            <person name="Mondo S.J."/>
            <person name="Dannebaum R.O."/>
            <person name="Kuo R.C."/>
            <person name="Labutti K."/>
            <person name="Haridas S."/>
            <person name="Kuo A."/>
            <person name="Salamov A."/>
            <person name="Ahrendt S.R."/>
            <person name="Lipzen A."/>
            <person name="Sullivan W."/>
            <person name="Andreopoulos W.B."/>
            <person name="Clum A."/>
            <person name="Lindquist E."/>
            <person name="Daum C."/>
            <person name="Ramamoorthy G.K."/>
            <person name="Gryganskyi A."/>
            <person name="Culley D."/>
            <person name="Magnuson J.K."/>
            <person name="James T.Y."/>
            <person name="O'Malley M.A."/>
            <person name="Stajich J.E."/>
            <person name="Spatafora J.W."/>
            <person name="Visel A."/>
            <person name="Grigoriev I.V."/>
        </authorList>
    </citation>
    <scope>NUCLEOTIDE SEQUENCE [LARGE SCALE GENOMIC DNA]</scope>
    <source>
        <strain evidence="7 8">S4</strain>
    </source>
</reference>
<protein>
    <recommendedName>
        <fullName evidence="6">DUF202 domain-containing protein</fullName>
    </recommendedName>
</protein>
<keyword evidence="8" id="KW-1185">Reference proteome</keyword>
<feature type="domain" description="DUF202" evidence="6">
    <location>
        <begin position="33"/>
        <end position="95"/>
    </location>
</feature>
<sequence length="154" mass="17344">MPDFSKVFGISTAGIIHTGPNKPIAVPLRVEPKVYFANERTFLSWTYTSVLIAGLSLTILAFGDTLSRVGGAVFSSVGVIFMTYALVQYERRLRMIRRKDAGPYDDKYGPYVLIGFMVPTVVLNLYLTYRHRYELYTYTISKLNKDAQKAAQAV</sequence>
<evidence type="ECO:0000259" key="6">
    <source>
        <dbReference type="Pfam" id="PF02656"/>
    </source>
</evidence>
<keyword evidence="4 5" id="KW-0472">Membrane</keyword>
<reference evidence="7 8" key="1">
    <citation type="submission" date="2016-08" db="EMBL/GenBank/DDBJ databases">
        <title>A Parts List for Fungal Cellulosomes Revealed by Comparative Genomics.</title>
        <authorList>
            <consortium name="DOE Joint Genome Institute"/>
            <person name="Haitjema C.H."/>
            <person name="Gilmore S.P."/>
            <person name="Henske J.K."/>
            <person name="Solomon K.V."/>
            <person name="De Groot R."/>
            <person name="Kuo A."/>
            <person name="Mondo S.J."/>
            <person name="Salamov A.A."/>
            <person name="Labutti K."/>
            <person name="Zhao Z."/>
            <person name="Chiniquy J."/>
            <person name="Barry K."/>
            <person name="Brewer H.M."/>
            <person name="Purvine S.O."/>
            <person name="Wright A.T."/>
            <person name="Boxma B."/>
            <person name="Van Alen T."/>
            <person name="Hackstein J.H."/>
            <person name="Baker S.E."/>
            <person name="Grigoriev I.V."/>
            <person name="O'Malley M.A."/>
        </authorList>
    </citation>
    <scope>NUCLEOTIDE SEQUENCE [LARGE SCALE GENOMIC DNA]</scope>
    <source>
        <strain evidence="7 8">S4</strain>
    </source>
</reference>
<feature type="transmembrane region" description="Helical" evidence="5">
    <location>
        <begin position="42"/>
        <end position="63"/>
    </location>
</feature>
<organism evidence="7 8">
    <name type="scientific">Anaeromyces robustus</name>
    <dbReference type="NCBI Taxonomy" id="1754192"/>
    <lineage>
        <taxon>Eukaryota</taxon>
        <taxon>Fungi</taxon>
        <taxon>Fungi incertae sedis</taxon>
        <taxon>Chytridiomycota</taxon>
        <taxon>Chytridiomycota incertae sedis</taxon>
        <taxon>Neocallimastigomycetes</taxon>
        <taxon>Neocallimastigales</taxon>
        <taxon>Neocallimastigaceae</taxon>
        <taxon>Anaeromyces</taxon>
    </lineage>
</organism>
<evidence type="ECO:0000313" key="7">
    <source>
        <dbReference type="EMBL" id="ORX63422.1"/>
    </source>
</evidence>
<dbReference type="GO" id="GO:0012505">
    <property type="term" value="C:endomembrane system"/>
    <property type="evidence" value="ECO:0007669"/>
    <property type="project" value="UniProtKB-SubCell"/>
</dbReference>
<dbReference type="STRING" id="1754192.A0A1Y1VQ33"/>
<evidence type="ECO:0000256" key="3">
    <source>
        <dbReference type="ARBA" id="ARBA00022989"/>
    </source>
</evidence>
<comment type="subcellular location">
    <subcellularLocation>
        <location evidence="1">Endomembrane system</location>
        <topology evidence="1">Multi-pass membrane protein</topology>
    </subcellularLocation>
</comment>
<dbReference type="PANTHER" id="PTHR46140:SF1">
    <property type="entry name" value="VACUOLAR TRANSPORTER CHAPERONE COMPLEX SUBUNIT 4-RELATED"/>
    <property type="match status" value="1"/>
</dbReference>
<evidence type="ECO:0000256" key="5">
    <source>
        <dbReference type="SAM" id="Phobius"/>
    </source>
</evidence>